<sequence length="94" mass="10532">PTRAPPLGKKPRRSRRKAFKLLPEASFHRLVRNIFVTRSGFGLQASAVGALREGCEAHLLGVLEEWGLCALHAERFVIRMADVSLVRCLRVKRG</sequence>
<feature type="non-terminal residue" evidence="3">
    <location>
        <position position="94"/>
    </location>
</feature>
<name>A0A7L2BHB9_9GRUI</name>
<dbReference type="PRINTS" id="PR00622">
    <property type="entry name" value="HISTONEH3"/>
</dbReference>
<evidence type="ECO:0000313" key="4">
    <source>
        <dbReference type="Proteomes" id="UP000590868"/>
    </source>
</evidence>
<accession>A0A7L2BHB9</accession>
<dbReference type="InterPro" id="IPR000164">
    <property type="entry name" value="Histone_H3/CENP-A"/>
</dbReference>
<protein>
    <submittedName>
        <fullName evidence="3">H3 protein</fullName>
    </submittedName>
</protein>
<dbReference type="PANTHER" id="PTHR11426">
    <property type="entry name" value="HISTONE H3"/>
    <property type="match status" value="1"/>
</dbReference>
<reference evidence="3 4" key="1">
    <citation type="submission" date="2019-09" db="EMBL/GenBank/DDBJ databases">
        <title>Bird 10,000 Genomes (B10K) Project - Family phase.</title>
        <authorList>
            <person name="Zhang G."/>
        </authorList>
    </citation>
    <scope>NUCLEOTIDE SEQUENCE [LARGE SCALE GENOMIC DNA]</scope>
    <source>
        <strain evidence="3">B10K-DU-001-55</strain>
        <tissue evidence="3">Muscle</tissue>
    </source>
</reference>
<evidence type="ECO:0000259" key="2">
    <source>
        <dbReference type="Pfam" id="PF00125"/>
    </source>
</evidence>
<dbReference type="Pfam" id="PF00125">
    <property type="entry name" value="Histone"/>
    <property type="match status" value="1"/>
</dbReference>
<dbReference type="Gene3D" id="1.10.20.10">
    <property type="entry name" value="Histone, subunit A"/>
    <property type="match status" value="1"/>
</dbReference>
<evidence type="ECO:0000313" key="3">
    <source>
        <dbReference type="EMBL" id="NXP56840.1"/>
    </source>
</evidence>
<dbReference type="InterPro" id="IPR009072">
    <property type="entry name" value="Histone-fold"/>
</dbReference>
<dbReference type="OrthoDB" id="9396507at2759"/>
<dbReference type="AlphaFoldDB" id="A0A7L2BHB9"/>
<dbReference type="InterPro" id="IPR007125">
    <property type="entry name" value="H2A/H2B/H3"/>
</dbReference>
<feature type="non-terminal residue" evidence="3">
    <location>
        <position position="1"/>
    </location>
</feature>
<proteinExistence type="inferred from homology"/>
<gene>
    <name evidence="3" type="primary">Hht1</name>
    <name evidence="3" type="ORF">HELFUL_R14740</name>
</gene>
<evidence type="ECO:0000256" key="1">
    <source>
        <dbReference type="ARBA" id="ARBA00010343"/>
    </source>
</evidence>
<feature type="domain" description="Core Histone H2A/H2B/H3" evidence="2">
    <location>
        <begin position="9"/>
        <end position="89"/>
    </location>
</feature>
<dbReference type="GO" id="GO:0003677">
    <property type="term" value="F:DNA binding"/>
    <property type="evidence" value="ECO:0007669"/>
    <property type="project" value="InterPro"/>
</dbReference>
<comment type="similarity">
    <text evidence="1">Belongs to the histone H3 family.</text>
</comment>
<dbReference type="GO" id="GO:0030527">
    <property type="term" value="F:structural constituent of chromatin"/>
    <property type="evidence" value="ECO:0007669"/>
    <property type="project" value="InterPro"/>
</dbReference>
<dbReference type="GO" id="GO:0046982">
    <property type="term" value="F:protein heterodimerization activity"/>
    <property type="evidence" value="ECO:0007669"/>
    <property type="project" value="InterPro"/>
</dbReference>
<dbReference type="Proteomes" id="UP000590868">
    <property type="component" value="Unassembled WGS sequence"/>
</dbReference>
<dbReference type="SMART" id="SM00428">
    <property type="entry name" value="H3"/>
    <property type="match status" value="1"/>
</dbReference>
<dbReference type="EMBL" id="VXBZ01025092">
    <property type="protein sequence ID" value="NXP56840.1"/>
    <property type="molecule type" value="Genomic_DNA"/>
</dbReference>
<organism evidence="3 4">
    <name type="scientific">Heliornis fulica</name>
    <name type="common">sungrebe</name>
    <dbReference type="NCBI Taxonomy" id="54369"/>
    <lineage>
        <taxon>Eukaryota</taxon>
        <taxon>Metazoa</taxon>
        <taxon>Chordata</taxon>
        <taxon>Craniata</taxon>
        <taxon>Vertebrata</taxon>
        <taxon>Euteleostomi</taxon>
        <taxon>Archelosauria</taxon>
        <taxon>Archosauria</taxon>
        <taxon>Dinosauria</taxon>
        <taxon>Saurischia</taxon>
        <taxon>Theropoda</taxon>
        <taxon>Coelurosauria</taxon>
        <taxon>Aves</taxon>
        <taxon>Neognathae</taxon>
        <taxon>Neoaves</taxon>
        <taxon>Gruiformes</taxon>
        <taxon>Heliornithidae</taxon>
        <taxon>Heliornis</taxon>
    </lineage>
</organism>
<dbReference type="GO" id="GO:0000786">
    <property type="term" value="C:nucleosome"/>
    <property type="evidence" value="ECO:0007669"/>
    <property type="project" value="InterPro"/>
</dbReference>
<dbReference type="SUPFAM" id="SSF47113">
    <property type="entry name" value="Histone-fold"/>
    <property type="match status" value="1"/>
</dbReference>
<keyword evidence="4" id="KW-1185">Reference proteome</keyword>
<comment type="caution">
    <text evidence="3">The sequence shown here is derived from an EMBL/GenBank/DDBJ whole genome shotgun (WGS) entry which is preliminary data.</text>
</comment>